<keyword evidence="2" id="KW-0812">Transmembrane</keyword>
<feature type="region of interest" description="Disordered" evidence="1">
    <location>
        <begin position="142"/>
        <end position="178"/>
    </location>
</feature>
<dbReference type="GeneID" id="87881641"/>
<reference evidence="3" key="1">
    <citation type="journal article" date="2023" name="Mol. Phylogenet. Evol.">
        <title>Genome-scale phylogeny and comparative genomics of the fungal order Sordariales.</title>
        <authorList>
            <person name="Hensen N."/>
            <person name="Bonometti L."/>
            <person name="Westerberg I."/>
            <person name="Brannstrom I.O."/>
            <person name="Guillou S."/>
            <person name="Cros-Aarteil S."/>
            <person name="Calhoun S."/>
            <person name="Haridas S."/>
            <person name="Kuo A."/>
            <person name="Mondo S."/>
            <person name="Pangilinan J."/>
            <person name="Riley R."/>
            <person name="LaButti K."/>
            <person name="Andreopoulos B."/>
            <person name="Lipzen A."/>
            <person name="Chen C."/>
            <person name="Yan M."/>
            <person name="Daum C."/>
            <person name="Ng V."/>
            <person name="Clum A."/>
            <person name="Steindorff A."/>
            <person name="Ohm R.A."/>
            <person name="Martin F."/>
            <person name="Silar P."/>
            <person name="Natvig D.O."/>
            <person name="Lalanne C."/>
            <person name="Gautier V."/>
            <person name="Ament-Velasquez S.L."/>
            <person name="Kruys A."/>
            <person name="Hutchinson M.I."/>
            <person name="Powell A.J."/>
            <person name="Barry K."/>
            <person name="Miller A.N."/>
            <person name="Grigoriev I.V."/>
            <person name="Debuchy R."/>
            <person name="Gladieux P."/>
            <person name="Hiltunen Thoren M."/>
            <person name="Johannesson H."/>
        </authorList>
    </citation>
    <scope>NUCLEOTIDE SEQUENCE</scope>
    <source>
        <strain evidence="3">CBS 333.67</strain>
    </source>
</reference>
<dbReference type="EMBL" id="JAUDZG010000004">
    <property type="protein sequence ID" value="KAK3306193.1"/>
    <property type="molecule type" value="Genomic_DNA"/>
</dbReference>
<name>A0AAJ0GU34_9PEZI</name>
<keyword evidence="2" id="KW-1133">Transmembrane helix</keyword>
<keyword evidence="2" id="KW-0472">Membrane</keyword>
<reference evidence="3" key="2">
    <citation type="submission" date="2023-06" db="EMBL/GenBank/DDBJ databases">
        <authorList>
            <consortium name="Lawrence Berkeley National Laboratory"/>
            <person name="Mondo S.J."/>
            <person name="Hensen N."/>
            <person name="Bonometti L."/>
            <person name="Westerberg I."/>
            <person name="Brannstrom I.O."/>
            <person name="Guillou S."/>
            <person name="Cros-Aarteil S."/>
            <person name="Calhoun S."/>
            <person name="Haridas S."/>
            <person name="Kuo A."/>
            <person name="Pangilinan J."/>
            <person name="Riley R."/>
            <person name="Labutti K."/>
            <person name="Andreopoulos B."/>
            <person name="Lipzen A."/>
            <person name="Chen C."/>
            <person name="Yanf M."/>
            <person name="Daum C."/>
            <person name="Ng V."/>
            <person name="Clum A."/>
            <person name="Steindorff A."/>
            <person name="Ohm R."/>
            <person name="Martin F."/>
            <person name="Silar P."/>
            <person name="Natvig D."/>
            <person name="Lalanne C."/>
            <person name="Gautier V."/>
            <person name="Ament-Velasquez S.L."/>
            <person name="Kruys A."/>
            <person name="Hutchinson M.I."/>
            <person name="Powell A.J."/>
            <person name="Barry K."/>
            <person name="Miller A.N."/>
            <person name="Grigoriev I.V."/>
            <person name="Debuchy R."/>
            <person name="Gladieux P."/>
            <person name="Thoren M.H."/>
            <person name="Johannesson H."/>
        </authorList>
    </citation>
    <scope>NUCLEOTIDE SEQUENCE</scope>
    <source>
        <strain evidence="3">CBS 333.67</strain>
    </source>
</reference>
<evidence type="ECO:0000313" key="3">
    <source>
        <dbReference type="EMBL" id="KAK3306193.1"/>
    </source>
</evidence>
<protein>
    <submittedName>
        <fullName evidence="3">Uncharacterized protein</fullName>
    </submittedName>
</protein>
<accession>A0AAJ0GU34</accession>
<comment type="caution">
    <text evidence="3">The sequence shown here is derived from an EMBL/GenBank/DDBJ whole genome shotgun (WGS) entry which is preliminary data.</text>
</comment>
<proteinExistence type="predicted"/>
<dbReference type="AlphaFoldDB" id="A0AAJ0GU34"/>
<keyword evidence="4" id="KW-1185">Reference proteome</keyword>
<feature type="transmembrane region" description="Helical" evidence="2">
    <location>
        <begin position="106"/>
        <end position="125"/>
    </location>
</feature>
<dbReference type="RefSeq" id="XP_062721973.1">
    <property type="nucleotide sequence ID" value="XM_062862812.1"/>
</dbReference>
<organism evidence="3 4">
    <name type="scientific">Chaetomium strumarium</name>
    <dbReference type="NCBI Taxonomy" id="1170767"/>
    <lineage>
        <taxon>Eukaryota</taxon>
        <taxon>Fungi</taxon>
        <taxon>Dikarya</taxon>
        <taxon>Ascomycota</taxon>
        <taxon>Pezizomycotina</taxon>
        <taxon>Sordariomycetes</taxon>
        <taxon>Sordariomycetidae</taxon>
        <taxon>Sordariales</taxon>
        <taxon>Chaetomiaceae</taxon>
        <taxon>Chaetomium</taxon>
    </lineage>
</organism>
<dbReference type="Proteomes" id="UP001273166">
    <property type="component" value="Unassembled WGS sequence"/>
</dbReference>
<evidence type="ECO:0000313" key="4">
    <source>
        <dbReference type="Proteomes" id="UP001273166"/>
    </source>
</evidence>
<gene>
    <name evidence="3" type="ORF">B0T15DRAFT_221056</name>
</gene>
<sequence>MCPAPSSPFFKRASLHCLDRHISTLRGIFFNETIPPLFTAIRPNSLFPLTATPRLPTNPSTTGLVLDRPPNTLIITALSLDTRRVQPPGHVLGLGPAAFLAEIRHLLGVLGLLFGLHLVLVLHVGRLRGGMSVARIPGGSCRGRGREEGKGPAEGALLTNGGLGHKGPPRDGLPGEQHGVLYLPG</sequence>
<evidence type="ECO:0000256" key="2">
    <source>
        <dbReference type="SAM" id="Phobius"/>
    </source>
</evidence>
<evidence type="ECO:0000256" key="1">
    <source>
        <dbReference type="SAM" id="MobiDB-lite"/>
    </source>
</evidence>